<reference evidence="1" key="1">
    <citation type="journal article" date="2023" name="Science">
        <title>Genome structures resolve the early diversification of teleost fishes.</title>
        <authorList>
            <person name="Parey E."/>
            <person name="Louis A."/>
            <person name="Montfort J."/>
            <person name="Bouchez O."/>
            <person name="Roques C."/>
            <person name="Iampietro C."/>
            <person name="Lluch J."/>
            <person name="Castinel A."/>
            <person name="Donnadieu C."/>
            <person name="Desvignes T."/>
            <person name="Floi Bucao C."/>
            <person name="Jouanno E."/>
            <person name="Wen M."/>
            <person name="Mejri S."/>
            <person name="Dirks R."/>
            <person name="Jansen H."/>
            <person name="Henkel C."/>
            <person name="Chen W.J."/>
            <person name="Zahm M."/>
            <person name="Cabau C."/>
            <person name="Klopp C."/>
            <person name="Thompson A.W."/>
            <person name="Robinson-Rechavi M."/>
            <person name="Braasch I."/>
            <person name="Lecointre G."/>
            <person name="Bobe J."/>
            <person name="Postlethwait J.H."/>
            <person name="Berthelot C."/>
            <person name="Roest Crollius H."/>
            <person name="Guiguen Y."/>
        </authorList>
    </citation>
    <scope>NUCLEOTIDE SEQUENCE</scope>
    <source>
        <strain evidence="1">WJC10195</strain>
    </source>
</reference>
<gene>
    <name evidence="1" type="ORF">SKAU_G00244490</name>
</gene>
<dbReference type="OrthoDB" id="9939624at2759"/>
<evidence type="ECO:0000313" key="1">
    <source>
        <dbReference type="EMBL" id="KAJ8349319.1"/>
    </source>
</evidence>
<proteinExistence type="predicted"/>
<keyword evidence="2" id="KW-1185">Reference proteome</keyword>
<evidence type="ECO:0000313" key="2">
    <source>
        <dbReference type="Proteomes" id="UP001152622"/>
    </source>
</evidence>
<dbReference type="PANTHER" id="PTHR21590">
    <property type="entry name" value="SEA DOMAIN-CONTAINING PROTEIN"/>
    <property type="match status" value="1"/>
</dbReference>
<accession>A0A9Q1F1L5</accession>
<name>A0A9Q1F1L5_SYNKA</name>
<dbReference type="Proteomes" id="UP001152622">
    <property type="component" value="Chromosome 9"/>
</dbReference>
<dbReference type="InterPro" id="IPR024606">
    <property type="entry name" value="KIAA1549"/>
</dbReference>
<dbReference type="EMBL" id="JAINUF010000009">
    <property type="protein sequence ID" value="KAJ8349319.1"/>
    <property type="molecule type" value="Genomic_DNA"/>
</dbReference>
<dbReference type="AlphaFoldDB" id="A0A9Q1F1L5"/>
<dbReference type="Pfam" id="PF12877">
    <property type="entry name" value="KIAA1549"/>
    <property type="match status" value="1"/>
</dbReference>
<organism evidence="1 2">
    <name type="scientific">Synaphobranchus kaupii</name>
    <name type="common">Kaup's arrowtooth eel</name>
    <dbReference type="NCBI Taxonomy" id="118154"/>
    <lineage>
        <taxon>Eukaryota</taxon>
        <taxon>Metazoa</taxon>
        <taxon>Chordata</taxon>
        <taxon>Craniata</taxon>
        <taxon>Vertebrata</taxon>
        <taxon>Euteleostomi</taxon>
        <taxon>Actinopterygii</taxon>
        <taxon>Neopterygii</taxon>
        <taxon>Teleostei</taxon>
        <taxon>Anguilliformes</taxon>
        <taxon>Synaphobranchidae</taxon>
        <taxon>Synaphobranchus</taxon>
    </lineage>
</organism>
<sequence length="92" mass="10236">MEKRLENAFTEAESKVLNSNSKLSVQILSSFKLLGSPAVSFIYVVRNGSATFNGTISSNLLNRLTTELVGYFLFFPPLIIAERKCSNASWEQ</sequence>
<comment type="caution">
    <text evidence="1">The sequence shown here is derived from an EMBL/GenBank/DDBJ whole genome shotgun (WGS) entry which is preliminary data.</text>
</comment>
<dbReference type="PANTHER" id="PTHR21590:SF3">
    <property type="entry name" value="UPF0606 PROTEIN KIAA1549L"/>
    <property type="match status" value="1"/>
</dbReference>
<protein>
    <submittedName>
        <fullName evidence="1">Uncharacterized protein</fullName>
    </submittedName>
</protein>